<dbReference type="RefSeq" id="WP_225677218.1">
    <property type="nucleotide sequence ID" value="NZ_JAEDAH010000105.1"/>
</dbReference>
<dbReference type="InterPro" id="IPR021710">
    <property type="entry name" value="DUF3293"/>
</dbReference>
<accession>A0ABS7ZUF5</accession>
<reference evidence="2 3" key="1">
    <citation type="submission" date="2020-12" db="EMBL/GenBank/DDBJ databases">
        <title>Novel Thalassolituus-related marine hydrocarbonoclastic bacteria mediated algae-derived hydrocarbons mineralization in twilight zone of the northern South China Sea.</title>
        <authorList>
            <person name="Dong C."/>
        </authorList>
    </citation>
    <scope>NUCLEOTIDE SEQUENCE [LARGE SCALE GENOMIC DNA]</scope>
    <source>
        <strain evidence="2 3">IMCC1826</strain>
    </source>
</reference>
<dbReference type="EMBL" id="JAEDAH010000105">
    <property type="protein sequence ID" value="MCA6065354.1"/>
    <property type="molecule type" value="Genomic_DNA"/>
</dbReference>
<comment type="caution">
    <text evidence="2">The sequence shown here is derived from an EMBL/GenBank/DDBJ whole genome shotgun (WGS) entry which is preliminary data.</text>
</comment>
<organism evidence="2 3">
    <name type="scientific">Thalassolituus marinus</name>
    <dbReference type="NCBI Taxonomy" id="671053"/>
    <lineage>
        <taxon>Bacteria</taxon>
        <taxon>Pseudomonadati</taxon>
        <taxon>Pseudomonadota</taxon>
        <taxon>Gammaproteobacteria</taxon>
        <taxon>Oceanospirillales</taxon>
        <taxon>Oceanospirillaceae</taxon>
        <taxon>Thalassolituus</taxon>
    </lineage>
</organism>
<evidence type="ECO:0000256" key="1">
    <source>
        <dbReference type="SAM" id="Phobius"/>
    </source>
</evidence>
<name>A0ABS7ZUF5_9GAMM</name>
<dbReference type="Pfam" id="PF11697">
    <property type="entry name" value="DUF3293"/>
    <property type="match status" value="1"/>
</dbReference>
<evidence type="ECO:0000313" key="3">
    <source>
        <dbReference type="Proteomes" id="UP000714380"/>
    </source>
</evidence>
<protein>
    <submittedName>
        <fullName evidence="2">DUF3293 domain-containing protein</fullName>
    </submittedName>
</protein>
<evidence type="ECO:0000313" key="2">
    <source>
        <dbReference type="EMBL" id="MCA6065354.1"/>
    </source>
</evidence>
<feature type="transmembrane region" description="Helical" evidence="1">
    <location>
        <begin position="20"/>
        <end position="37"/>
    </location>
</feature>
<dbReference type="Proteomes" id="UP000714380">
    <property type="component" value="Unassembled WGS sequence"/>
</dbReference>
<proteinExistence type="predicted"/>
<sequence length="149" mass="16770">MRTNIIYNANTKLPDELINAYFYAVFNVFFNGKLIALQIGQKSTDLLDIYRATKSDCFAFVTAFNPNGALNSQEINRSMQSRLIQAVSVMGYSFYEGFGCDINGEWPKEDSIFIPKIDFNTACDIGNKFSQNAIVYGDSYAIPKLVILK</sequence>
<keyword evidence="1" id="KW-0472">Membrane</keyword>
<keyword evidence="1" id="KW-1133">Transmembrane helix</keyword>
<gene>
    <name evidence="2" type="ORF">I9W95_17290</name>
</gene>
<keyword evidence="3" id="KW-1185">Reference proteome</keyword>
<keyword evidence="1" id="KW-0812">Transmembrane</keyword>